<protein>
    <recommendedName>
        <fullName evidence="2">HotDog ACOT-type domain-containing protein</fullName>
    </recommendedName>
</protein>
<dbReference type="AlphaFoldDB" id="A0A382TLK5"/>
<dbReference type="GO" id="GO:0006637">
    <property type="term" value="P:acyl-CoA metabolic process"/>
    <property type="evidence" value="ECO:0007669"/>
    <property type="project" value="TreeGrafter"/>
</dbReference>
<evidence type="ECO:0000313" key="3">
    <source>
        <dbReference type="EMBL" id="SVD22318.1"/>
    </source>
</evidence>
<dbReference type="InterPro" id="IPR033120">
    <property type="entry name" value="HOTDOG_ACOT"/>
</dbReference>
<evidence type="ECO:0000259" key="2">
    <source>
        <dbReference type="PROSITE" id="PS51770"/>
    </source>
</evidence>
<dbReference type="PANTHER" id="PTHR11049:SF5">
    <property type="entry name" value="ACYL-COA THIOESTER HYDROLASE YCIA"/>
    <property type="match status" value="1"/>
</dbReference>
<organism evidence="3">
    <name type="scientific">marine metagenome</name>
    <dbReference type="NCBI Taxonomy" id="408172"/>
    <lineage>
        <taxon>unclassified sequences</taxon>
        <taxon>metagenomes</taxon>
        <taxon>ecological metagenomes</taxon>
    </lineage>
</organism>
<dbReference type="EMBL" id="UINC01137152">
    <property type="protein sequence ID" value="SVD22318.1"/>
    <property type="molecule type" value="Genomic_DNA"/>
</dbReference>
<dbReference type="CDD" id="cd03442">
    <property type="entry name" value="BFIT_BACH"/>
    <property type="match status" value="1"/>
</dbReference>
<dbReference type="Pfam" id="PF03061">
    <property type="entry name" value="4HBT"/>
    <property type="match status" value="1"/>
</dbReference>
<sequence length="108" mass="11617">MPADANPNGDIFGGWLMAQMDLAGGIHAFAVAGGRVTTVAVDAMTFHRPVQVGDQVSCYCTTVRIGTTSIAVKVDTWVRRRHDQTEERVTEGLFTFVALDGAGRPRPV</sequence>
<dbReference type="GO" id="GO:0005829">
    <property type="term" value="C:cytosol"/>
    <property type="evidence" value="ECO:0007669"/>
    <property type="project" value="TreeGrafter"/>
</dbReference>
<keyword evidence="1" id="KW-0378">Hydrolase</keyword>
<proteinExistence type="predicted"/>
<gene>
    <name evidence="3" type="ORF">METZ01_LOCUS375172</name>
</gene>
<evidence type="ECO:0000256" key="1">
    <source>
        <dbReference type="ARBA" id="ARBA00022801"/>
    </source>
</evidence>
<dbReference type="InterPro" id="IPR040170">
    <property type="entry name" value="Cytosol_ACT"/>
</dbReference>
<dbReference type="PANTHER" id="PTHR11049">
    <property type="entry name" value="ACYL COENZYME A THIOESTER HYDROLASE"/>
    <property type="match status" value="1"/>
</dbReference>
<dbReference type="SUPFAM" id="SSF54637">
    <property type="entry name" value="Thioesterase/thiol ester dehydrase-isomerase"/>
    <property type="match status" value="1"/>
</dbReference>
<reference evidence="3" key="1">
    <citation type="submission" date="2018-05" db="EMBL/GenBank/DDBJ databases">
        <authorList>
            <person name="Lanie J.A."/>
            <person name="Ng W.-L."/>
            <person name="Kazmierczak K.M."/>
            <person name="Andrzejewski T.M."/>
            <person name="Davidsen T.M."/>
            <person name="Wayne K.J."/>
            <person name="Tettelin H."/>
            <person name="Glass J.I."/>
            <person name="Rusch D."/>
            <person name="Podicherti R."/>
            <person name="Tsui H.-C.T."/>
            <person name="Winkler M.E."/>
        </authorList>
    </citation>
    <scope>NUCLEOTIDE SEQUENCE</scope>
</reference>
<dbReference type="InterPro" id="IPR029069">
    <property type="entry name" value="HotDog_dom_sf"/>
</dbReference>
<dbReference type="GO" id="GO:0052816">
    <property type="term" value="F:long-chain fatty acyl-CoA hydrolase activity"/>
    <property type="evidence" value="ECO:0007669"/>
    <property type="project" value="TreeGrafter"/>
</dbReference>
<name>A0A382TLK5_9ZZZZ</name>
<dbReference type="Gene3D" id="3.10.129.10">
    <property type="entry name" value="Hotdog Thioesterase"/>
    <property type="match status" value="1"/>
</dbReference>
<dbReference type="GO" id="GO:0009062">
    <property type="term" value="P:fatty acid catabolic process"/>
    <property type="evidence" value="ECO:0007669"/>
    <property type="project" value="TreeGrafter"/>
</dbReference>
<dbReference type="InterPro" id="IPR006683">
    <property type="entry name" value="Thioestr_dom"/>
</dbReference>
<dbReference type="PROSITE" id="PS51770">
    <property type="entry name" value="HOTDOG_ACOT"/>
    <property type="match status" value="1"/>
</dbReference>
<feature type="domain" description="HotDog ACOT-type" evidence="2">
    <location>
        <begin position="1"/>
        <end position="102"/>
    </location>
</feature>
<accession>A0A382TLK5</accession>